<dbReference type="Proteomes" id="UP001288620">
    <property type="component" value="Unassembled WGS sequence"/>
</dbReference>
<feature type="transmembrane region" description="Helical" evidence="1">
    <location>
        <begin position="107"/>
        <end position="126"/>
    </location>
</feature>
<name>A0ABU5LG54_9GAMM</name>
<protein>
    <submittedName>
        <fullName evidence="3">Phosphatase PAP2 family protein</fullName>
    </submittedName>
</protein>
<dbReference type="InterPro" id="IPR036938">
    <property type="entry name" value="PAP2/HPO_sf"/>
</dbReference>
<dbReference type="InterPro" id="IPR000326">
    <property type="entry name" value="PAP2/HPO"/>
</dbReference>
<keyword evidence="1" id="KW-0812">Transmembrane</keyword>
<feature type="transmembrane region" description="Helical" evidence="1">
    <location>
        <begin position="219"/>
        <end position="239"/>
    </location>
</feature>
<keyword evidence="4" id="KW-1185">Reference proteome</keyword>
<keyword evidence="1" id="KW-1133">Transmembrane helix</keyword>
<feature type="transmembrane region" description="Helical" evidence="1">
    <location>
        <begin position="188"/>
        <end position="207"/>
    </location>
</feature>
<dbReference type="SUPFAM" id="SSF48317">
    <property type="entry name" value="Acid phosphatase/Vanadium-dependent haloperoxidase"/>
    <property type="match status" value="1"/>
</dbReference>
<evidence type="ECO:0000259" key="2">
    <source>
        <dbReference type="Pfam" id="PF01569"/>
    </source>
</evidence>
<dbReference type="RefSeq" id="WP_322542847.1">
    <property type="nucleotide sequence ID" value="NZ_JAOBTT010000001.1"/>
</dbReference>
<sequence length="251" mass="28099">MQPSSKLNIPTTSGKIKSTTIYSLSARFYAINFILLAMFGLVFLLWSRHENLDIAISRMWFDAQTARFPWQHNRWLDRVNHRLVKDVIIAGAILLLLRGIQRRHGRYVLVALLFGLGPLVVGVLKAHSAHSCPWDLAMFGGKAASFVLLDSVPANSGPGQCFPGGHASSGFSLMALFFLWWPERPRRALLALLVGITVGLLMGYGQVMRGAHFFSHNLWAGWWVWLTQVAVFAGFSFCLNQLRTRNHHGSA</sequence>
<keyword evidence="1" id="KW-0472">Membrane</keyword>
<evidence type="ECO:0000256" key="1">
    <source>
        <dbReference type="SAM" id="Phobius"/>
    </source>
</evidence>
<evidence type="ECO:0000313" key="3">
    <source>
        <dbReference type="EMBL" id="MDZ7278937.1"/>
    </source>
</evidence>
<dbReference type="Pfam" id="PF01569">
    <property type="entry name" value="PAP2"/>
    <property type="match status" value="1"/>
</dbReference>
<proteinExistence type="predicted"/>
<dbReference type="Gene3D" id="1.20.144.10">
    <property type="entry name" value="Phosphatidic acid phosphatase type 2/haloperoxidase"/>
    <property type="match status" value="1"/>
</dbReference>
<feature type="domain" description="Phosphatidic acid phosphatase type 2/haloperoxidase" evidence="2">
    <location>
        <begin position="108"/>
        <end position="232"/>
    </location>
</feature>
<reference evidence="4" key="1">
    <citation type="submission" date="2023-07" db="EMBL/GenBank/DDBJ databases">
        <title>Structural and functional analysis of rice phyllospheric bacteria for their antimicrobial properties and defense elicitation against blast disease.</title>
        <authorList>
            <person name="Sahu K.P."/>
            <person name="Asharani P."/>
            <person name="Kumar M."/>
            <person name="Reddy B."/>
            <person name="Kumar A."/>
        </authorList>
    </citation>
    <scope>NUCLEOTIDE SEQUENCE [LARGE SCALE GENOMIC DNA]</scope>
    <source>
        <strain evidence="4">OsEp_Plm_30P10</strain>
    </source>
</reference>
<dbReference type="CDD" id="cd03396">
    <property type="entry name" value="PAP2_like_6"/>
    <property type="match status" value="1"/>
</dbReference>
<feature type="transmembrane region" description="Helical" evidence="1">
    <location>
        <begin position="21"/>
        <end position="46"/>
    </location>
</feature>
<gene>
    <name evidence="3" type="ORF">N4G40_11735</name>
</gene>
<accession>A0ABU5LG54</accession>
<evidence type="ECO:0000313" key="4">
    <source>
        <dbReference type="Proteomes" id="UP001288620"/>
    </source>
</evidence>
<feature type="transmembrane region" description="Helical" evidence="1">
    <location>
        <begin position="162"/>
        <end position="181"/>
    </location>
</feature>
<comment type="caution">
    <text evidence="3">The sequence shown here is derived from an EMBL/GenBank/DDBJ whole genome shotgun (WGS) entry which is preliminary data.</text>
</comment>
<organism evidence="3 4">
    <name type="scientific">Pantoea eucrina</name>
    <dbReference type="NCBI Taxonomy" id="472693"/>
    <lineage>
        <taxon>Bacteria</taxon>
        <taxon>Pseudomonadati</taxon>
        <taxon>Pseudomonadota</taxon>
        <taxon>Gammaproteobacteria</taxon>
        <taxon>Enterobacterales</taxon>
        <taxon>Erwiniaceae</taxon>
        <taxon>Pantoea</taxon>
    </lineage>
</organism>
<dbReference type="EMBL" id="JAOBTT010000001">
    <property type="protein sequence ID" value="MDZ7278937.1"/>
    <property type="molecule type" value="Genomic_DNA"/>
</dbReference>